<proteinExistence type="predicted"/>
<dbReference type="PANTHER" id="PTHR10426:SF88">
    <property type="entry name" value="ADIPOCYTE PLASMA MEMBRANE-ASSOCIATED PROTEIN HEMOMUCIN-RELATED"/>
    <property type="match status" value="1"/>
</dbReference>
<accession>A0ABW7W949</accession>
<dbReference type="RefSeq" id="WP_396945705.1">
    <property type="nucleotide sequence ID" value="NZ_JBIRXV010000001.1"/>
</dbReference>
<protein>
    <recommendedName>
        <fullName evidence="4">Strictosidine synthase</fullName>
    </recommendedName>
</protein>
<gene>
    <name evidence="2" type="ORF">ACH47G_03450</name>
</gene>
<evidence type="ECO:0000313" key="3">
    <source>
        <dbReference type="Proteomes" id="UP001611450"/>
    </source>
</evidence>
<dbReference type="SUPFAM" id="SSF63829">
    <property type="entry name" value="Calcium-dependent phosphotriesterase"/>
    <property type="match status" value="1"/>
</dbReference>
<feature type="region of interest" description="Disordered" evidence="1">
    <location>
        <begin position="23"/>
        <end position="49"/>
    </location>
</feature>
<evidence type="ECO:0000313" key="2">
    <source>
        <dbReference type="EMBL" id="MFI2319518.1"/>
    </source>
</evidence>
<sequence length="365" mass="39063">MNRTLTTLKEWINPGWAQHRSVPPFEAGLRPNRRLDDAEPLLPAGDHAPEDVLVRPGGQIVFSSGNTIFTLDGGAVAPHAVVGGRAGSLLDTGDDLIVAVEGVGLVRIDGRGTAHDLCTDPLVATGVTDLTRLPDGALLATIGSAEPAHRDWAQALVAGDRSGRIVRVDLAHAEIAADGLARPSGIEIASDTEVLLSSAFEHRIERRRIDALNRPGAPVGSRLPVYPGRIRAAGDGWWVAAPYARNRFTELLLDEPELLAEMRATIRPDEWFVPRLRCANPYTDTLQLGQLRVLGVVKPWAPARSYGLAFRLDARGRITESLHSRADGDRHGITGVAVGANGIILAANGFGNLLCAGQRNERSLP</sequence>
<dbReference type="EMBL" id="JBIRXV010000001">
    <property type="protein sequence ID" value="MFI2319518.1"/>
    <property type="molecule type" value="Genomic_DNA"/>
</dbReference>
<keyword evidence="3" id="KW-1185">Reference proteome</keyword>
<organism evidence="2 3">
    <name type="scientific">Nocardia beijingensis</name>
    <dbReference type="NCBI Taxonomy" id="95162"/>
    <lineage>
        <taxon>Bacteria</taxon>
        <taxon>Bacillati</taxon>
        <taxon>Actinomycetota</taxon>
        <taxon>Actinomycetes</taxon>
        <taxon>Mycobacteriales</taxon>
        <taxon>Nocardiaceae</taxon>
        <taxon>Nocardia</taxon>
    </lineage>
</organism>
<comment type="caution">
    <text evidence="2">The sequence shown here is derived from an EMBL/GenBank/DDBJ whole genome shotgun (WGS) entry which is preliminary data.</text>
</comment>
<evidence type="ECO:0008006" key="4">
    <source>
        <dbReference type="Google" id="ProtNLM"/>
    </source>
</evidence>
<dbReference type="Proteomes" id="UP001611450">
    <property type="component" value="Unassembled WGS sequence"/>
</dbReference>
<dbReference type="Pfam" id="PF20067">
    <property type="entry name" value="SSL_N"/>
    <property type="match status" value="1"/>
</dbReference>
<dbReference type="PANTHER" id="PTHR10426">
    <property type="entry name" value="STRICTOSIDINE SYNTHASE-RELATED"/>
    <property type="match status" value="1"/>
</dbReference>
<reference evidence="2 3" key="1">
    <citation type="submission" date="2024-10" db="EMBL/GenBank/DDBJ databases">
        <title>The Natural Products Discovery Center: Release of the First 8490 Sequenced Strains for Exploring Actinobacteria Biosynthetic Diversity.</title>
        <authorList>
            <person name="Kalkreuter E."/>
            <person name="Kautsar S.A."/>
            <person name="Yang D."/>
            <person name="Bader C.D."/>
            <person name="Teijaro C.N."/>
            <person name="Fluegel L."/>
            <person name="Davis C.M."/>
            <person name="Simpson J.R."/>
            <person name="Lauterbach L."/>
            <person name="Steele A.D."/>
            <person name="Gui C."/>
            <person name="Meng S."/>
            <person name="Li G."/>
            <person name="Viehrig K."/>
            <person name="Ye F."/>
            <person name="Su P."/>
            <person name="Kiefer A.F."/>
            <person name="Nichols A."/>
            <person name="Cepeda A.J."/>
            <person name="Yan W."/>
            <person name="Fan B."/>
            <person name="Jiang Y."/>
            <person name="Adhikari A."/>
            <person name="Zheng C.-J."/>
            <person name="Schuster L."/>
            <person name="Cowan T.M."/>
            <person name="Smanski M.J."/>
            <person name="Chevrette M.G."/>
            <person name="De Carvalho L.P.S."/>
            <person name="Shen B."/>
        </authorList>
    </citation>
    <scope>NUCLEOTIDE SEQUENCE [LARGE SCALE GENOMIC DNA]</scope>
    <source>
        <strain evidence="2 3">NPDC019626</strain>
    </source>
</reference>
<dbReference type="Gene3D" id="2.120.10.30">
    <property type="entry name" value="TolB, C-terminal domain"/>
    <property type="match status" value="1"/>
</dbReference>
<dbReference type="InterPro" id="IPR011042">
    <property type="entry name" value="6-blade_b-propeller_TolB-like"/>
</dbReference>
<evidence type="ECO:0000256" key="1">
    <source>
        <dbReference type="SAM" id="MobiDB-lite"/>
    </source>
</evidence>
<name>A0ABW7W949_9NOCA</name>